<sequence>MRVFKEKQNMMTWWMLALLLVIMGYQLYLYGTDLERLIREPSLWITVLVIILLAAMQLHTRYDEKGIYVRFLPFVWERQISWDSIAHAYLRTYDISDFGGWGYRVGRQGKAYNAKGKDGLQLVMKDGSQLMIGTQHPEELKKIIQDYKPYTDEFE</sequence>
<evidence type="ECO:0000256" key="1">
    <source>
        <dbReference type="SAM" id="Phobius"/>
    </source>
</evidence>
<feature type="transmembrane region" description="Helical" evidence="1">
    <location>
        <begin position="42"/>
        <end position="60"/>
    </location>
</feature>
<dbReference type="AlphaFoldDB" id="A0A1H6ADU6"/>
<evidence type="ECO:0000313" key="3">
    <source>
        <dbReference type="Proteomes" id="UP000236731"/>
    </source>
</evidence>
<proteinExistence type="predicted"/>
<name>A0A1H6ADU6_9SPHI</name>
<dbReference type="EMBL" id="FNUT01000008">
    <property type="protein sequence ID" value="SEG46450.1"/>
    <property type="molecule type" value="Genomic_DNA"/>
</dbReference>
<dbReference type="Proteomes" id="UP000236731">
    <property type="component" value="Unassembled WGS sequence"/>
</dbReference>
<keyword evidence="1" id="KW-0812">Transmembrane</keyword>
<keyword evidence="3" id="KW-1185">Reference proteome</keyword>
<evidence type="ECO:0000313" key="2">
    <source>
        <dbReference type="EMBL" id="SEG46450.1"/>
    </source>
</evidence>
<protein>
    <submittedName>
        <fullName evidence="2">Uncharacterized protein</fullName>
    </submittedName>
</protein>
<accession>A0A1H6ADU6</accession>
<organism evidence="2 3">
    <name type="scientific">Sphingobacterium lactis</name>
    <dbReference type="NCBI Taxonomy" id="797291"/>
    <lineage>
        <taxon>Bacteria</taxon>
        <taxon>Pseudomonadati</taxon>
        <taxon>Bacteroidota</taxon>
        <taxon>Sphingobacteriia</taxon>
        <taxon>Sphingobacteriales</taxon>
        <taxon>Sphingobacteriaceae</taxon>
        <taxon>Sphingobacterium</taxon>
    </lineage>
</organism>
<gene>
    <name evidence="2" type="ORF">SAMN05421877_10886</name>
</gene>
<dbReference type="RefSeq" id="WP_103906771.1">
    <property type="nucleotide sequence ID" value="NZ_CP049246.1"/>
</dbReference>
<reference evidence="3" key="1">
    <citation type="submission" date="2016-10" db="EMBL/GenBank/DDBJ databases">
        <authorList>
            <person name="Varghese N."/>
            <person name="Submissions S."/>
        </authorList>
    </citation>
    <scope>NUCLEOTIDE SEQUENCE [LARGE SCALE GENOMIC DNA]</scope>
    <source>
        <strain evidence="3">DSM 22361</strain>
    </source>
</reference>
<dbReference type="OrthoDB" id="582675at2"/>
<feature type="transmembrane region" description="Helical" evidence="1">
    <location>
        <begin position="12"/>
        <end position="30"/>
    </location>
</feature>
<keyword evidence="1" id="KW-1133">Transmembrane helix</keyword>
<keyword evidence="1" id="KW-0472">Membrane</keyword>